<dbReference type="GO" id="GO:0009744">
    <property type="term" value="P:response to sucrose"/>
    <property type="evidence" value="ECO:0007669"/>
    <property type="project" value="UniProtKB-ARBA"/>
</dbReference>
<dbReference type="Proteomes" id="UP000288805">
    <property type="component" value="Unassembled WGS sequence"/>
</dbReference>
<feature type="transmembrane region" description="Helical" evidence="6">
    <location>
        <begin position="75"/>
        <end position="95"/>
    </location>
</feature>
<feature type="region of interest" description="Disordered" evidence="5">
    <location>
        <begin position="1"/>
        <end position="23"/>
    </location>
</feature>
<dbReference type="InterPro" id="IPR004254">
    <property type="entry name" value="AdipoR/HlyIII-related"/>
</dbReference>
<dbReference type="PANTHER" id="PTHR20855">
    <property type="entry name" value="ADIPOR/PROGESTIN RECEPTOR-RELATED"/>
    <property type="match status" value="1"/>
</dbReference>
<evidence type="ECO:0000313" key="7">
    <source>
        <dbReference type="EMBL" id="RVW88330.1"/>
    </source>
</evidence>
<evidence type="ECO:0000256" key="2">
    <source>
        <dbReference type="ARBA" id="ARBA00022692"/>
    </source>
</evidence>
<dbReference type="PANTHER" id="PTHR20855:SF100">
    <property type="entry name" value="HEPTAHELICAL TRANSMEMBRANE PROTEIN 2"/>
    <property type="match status" value="1"/>
</dbReference>
<keyword evidence="4 6" id="KW-0472">Membrane</keyword>
<evidence type="ECO:0000313" key="8">
    <source>
        <dbReference type="Proteomes" id="UP000288805"/>
    </source>
</evidence>
<feature type="compositionally biased region" description="Basic and acidic residues" evidence="5">
    <location>
        <begin position="7"/>
        <end position="23"/>
    </location>
</feature>
<accession>A0A438HVA7</accession>
<evidence type="ECO:0000256" key="1">
    <source>
        <dbReference type="ARBA" id="ARBA00004141"/>
    </source>
</evidence>
<dbReference type="GO" id="GO:0016020">
    <property type="term" value="C:membrane"/>
    <property type="evidence" value="ECO:0007669"/>
    <property type="project" value="UniProtKB-SubCell"/>
</dbReference>
<dbReference type="AlphaFoldDB" id="A0A438HVA7"/>
<evidence type="ECO:0000256" key="6">
    <source>
        <dbReference type="SAM" id="Phobius"/>
    </source>
</evidence>
<keyword evidence="2 6" id="KW-0812">Transmembrane</keyword>
<comment type="subcellular location">
    <subcellularLocation>
        <location evidence="1">Membrane</location>
        <topology evidence="1">Multi-pass membrane protein</topology>
    </subcellularLocation>
</comment>
<proteinExistence type="predicted"/>
<dbReference type="EMBL" id="QGNW01000174">
    <property type="protein sequence ID" value="RVW88330.1"/>
    <property type="molecule type" value="Genomic_DNA"/>
</dbReference>
<evidence type="ECO:0000256" key="4">
    <source>
        <dbReference type="ARBA" id="ARBA00023136"/>
    </source>
</evidence>
<gene>
    <name evidence="7" type="primary">HHP3_1</name>
    <name evidence="7" type="ORF">CK203_040980</name>
</gene>
<reference evidence="7 8" key="1">
    <citation type="journal article" date="2018" name="PLoS Genet.">
        <title>Population sequencing reveals clonal diversity and ancestral inbreeding in the grapevine cultivar Chardonnay.</title>
        <authorList>
            <person name="Roach M.J."/>
            <person name="Johnson D.L."/>
            <person name="Bohlmann J."/>
            <person name="van Vuuren H.J."/>
            <person name="Jones S.J."/>
            <person name="Pretorius I.S."/>
            <person name="Schmidt S.A."/>
            <person name="Borneman A.R."/>
        </authorList>
    </citation>
    <scope>NUCLEOTIDE SEQUENCE [LARGE SCALE GENOMIC DNA]</scope>
    <source>
        <strain evidence="8">cv. Chardonnay</strain>
        <tissue evidence="7">Leaf</tissue>
    </source>
</reference>
<organism evidence="7 8">
    <name type="scientific">Vitis vinifera</name>
    <name type="common">Grape</name>
    <dbReference type="NCBI Taxonomy" id="29760"/>
    <lineage>
        <taxon>Eukaryota</taxon>
        <taxon>Viridiplantae</taxon>
        <taxon>Streptophyta</taxon>
        <taxon>Embryophyta</taxon>
        <taxon>Tracheophyta</taxon>
        <taxon>Spermatophyta</taxon>
        <taxon>Magnoliopsida</taxon>
        <taxon>eudicotyledons</taxon>
        <taxon>Gunneridae</taxon>
        <taxon>Pentapetalae</taxon>
        <taxon>rosids</taxon>
        <taxon>Vitales</taxon>
        <taxon>Vitaceae</taxon>
        <taxon>Viteae</taxon>
        <taxon>Vitis</taxon>
    </lineage>
</organism>
<name>A0A438HVA7_VITVI</name>
<comment type="caution">
    <text evidence="7">The sequence shown here is derived from an EMBL/GenBank/DDBJ whole genome shotgun (WGS) entry which is preliminary data.</text>
</comment>
<evidence type="ECO:0000256" key="3">
    <source>
        <dbReference type="ARBA" id="ARBA00022989"/>
    </source>
</evidence>
<sequence length="150" mass="17651">MRRRGVKRTEGLESEMRDRKARKEEKRFEKRLVKFDALPEYLKDNEYILDHYRSEWPLKDAILSVFSWHNETLNVWTHLIGFMIFAALAVVSLSGKTKIEDLVMSFFRDPVTAQTMKMMMIKRMNQSGNAFTVSSFSLYRDAATLGFLIK</sequence>
<dbReference type="GO" id="GO:0009725">
    <property type="term" value="P:response to hormone"/>
    <property type="evidence" value="ECO:0007669"/>
    <property type="project" value="UniProtKB-ARBA"/>
</dbReference>
<dbReference type="Pfam" id="PF03006">
    <property type="entry name" value="HlyIII"/>
    <property type="match status" value="1"/>
</dbReference>
<keyword evidence="3 6" id="KW-1133">Transmembrane helix</keyword>
<evidence type="ECO:0000256" key="5">
    <source>
        <dbReference type="SAM" id="MobiDB-lite"/>
    </source>
</evidence>
<protein>
    <submittedName>
        <fullName evidence="7">Heptahelical transmembrane protein 3</fullName>
    </submittedName>
</protein>